<protein>
    <submittedName>
        <fullName evidence="2">Unnamed protein product</fullName>
    </submittedName>
</protein>
<organism evidence="2 3">
    <name type="scientific">Phytophthora fragariaefolia</name>
    <dbReference type="NCBI Taxonomy" id="1490495"/>
    <lineage>
        <taxon>Eukaryota</taxon>
        <taxon>Sar</taxon>
        <taxon>Stramenopiles</taxon>
        <taxon>Oomycota</taxon>
        <taxon>Peronosporomycetes</taxon>
        <taxon>Peronosporales</taxon>
        <taxon>Peronosporaceae</taxon>
        <taxon>Phytophthora</taxon>
    </lineage>
</organism>
<dbReference type="AlphaFoldDB" id="A0A9W7D779"/>
<feature type="region of interest" description="Disordered" evidence="1">
    <location>
        <begin position="38"/>
        <end position="68"/>
    </location>
</feature>
<evidence type="ECO:0000256" key="1">
    <source>
        <dbReference type="SAM" id="MobiDB-lite"/>
    </source>
</evidence>
<name>A0A9W7D779_9STRA</name>
<sequence>MLALSTWCYLGYRASLRLRKPVDYVEVRHGIAKDHVSDQDYVDGDDADNEYGDEVEEDDDDADDEDPIKRSIEPVLQRIIAFFVI</sequence>
<reference evidence="2" key="1">
    <citation type="submission" date="2023-04" db="EMBL/GenBank/DDBJ databases">
        <title>Phytophthora fragariaefolia NBRC 109709.</title>
        <authorList>
            <person name="Ichikawa N."/>
            <person name="Sato H."/>
            <person name="Tonouchi N."/>
        </authorList>
    </citation>
    <scope>NUCLEOTIDE SEQUENCE</scope>
    <source>
        <strain evidence="2">NBRC 109709</strain>
    </source>
</reference>
<comment type="caution">
    <text evidence="2">The sequence shown here is derived from an EMBL/GenBank/DDBJ whole genome shotgun (WGS) entry which is preliminary data.</text>
</comment>
<proteinExistence type="predicted"/>
<accession>A0A9W7D779</accession>
<feature type="compositionally biased region" description="Acidic residues" evidence="1">
    <location>
        <begin position="40"/>
        <end position="66"/>
    </location>
</feature>
<gene>
    <name evidence="2" type="ORF">Pfra01_002693500</name>
</gene>
<evidence type="ECO:0000313" key="3">
    <source>
        <dbReference type="Proteomes" id="UP001165121"/>
    </source>
</evidence>
<evidence type="ECO:0000313" key="2">
    <source>
        <dbReference type="EMBL" id="GMF61841.1"/>
    </source>
</evidence>
<dbReference type="Proteomes" id="UP001165121">
    <property type="component" value="Unassembled WGS sequence"/>
</dbReference>
<dbReference type="EMBL" id="BSXT01006048">
    <property type="protein sequence ID" value="GMF61841.1"/>
    <property type="molecule type" value="Genomic_DNA"/>
</dbReference>
<keyword evidence="3" id="KW-1185">Reference proteome</keyword>